<feature type="region of interest" description="Disordered" evidence="1">
    <location>
        <begin position="569"/>
        <end position="597"/>
    </location>
</feature>
<feature type="domain" description="TnsA endonuclease N-terminal" evidence="3">
    <location>
        <begin position="429"/>
        <end position="498"/>
    </location>
</feature>
<reference evidence="4" key="1">
    <citation type="journal article" date="2014" name="Int. J. Syst. Evol. Microbiol.">
        <title>Complete genome sequence of Corynebacterium casei LMG S-19264T (=DSM 44701T), isolated from a smear-ripened cheese.</title>
        <authorList>
            <consortium name="US DOE Joint Genome Institute (JGI-PGF)"/>
            <person name="Walter F."/>
            <person name="Albersmeier A."/>
            <person name="Kalinowski J."/>
            <person name="Ruckert C."/>
        </authorList>
    </citation>
    <scope>NUCLEOTIDE SEQUENCE</scope>
    <source>
        <strain evidence="4">JCM 4369</strain>
    </source>
</reference>
<evidence type="ECO:0000259" key="3">
    <source>
        <dbReference type="Pfam" id="PF08722"/>
    </source>
</evidence>
<proteinExistence type="predicted"/>
<gene>
    <name evidence="4" type="ORF">GCM10010260_59040</name>
</gene>
<dbReference type="AlphaFoldDB" id="A0A918MED7"/>
<protein>
    <submittedName>
        <fullName evidence="4">Uncharacterized protein</fullName>
    </submittedName>
</protein>
<dbReference type="Gene3D" id="1.10.10.10">
    <property type="entry name" value="Winged helix-like DNA-binding domain superfamily/Winged helix DNA-binding domain"/>
    <property type="match status" value="1"/>
</dbReference>
<evidence type="ECO:0000259" key="2">
    <source>
        <dbReference type="Pfam" id="PF04545"/>
    </source>
</evidence>
<name>A0A918MED7_9ACTN</name>
<reference evidence="4" key="2">
    <citation type="submission" date="2020-09" db="EMBL/GenBank/DDBJ databases">
        <authorList>
            <person name="Sun Q."/>
            <person name="Ohkuma M."/>
        </authorList>
    </citation>
    <scope>NUCLEOTIDE SEQUENCE</scope>
    <source>
        <strain evidence="4">JCM 4369</strain>
    </source>
</reference>
<sequence>MQDQAAGARRGCAWSEEEDAQLVEGVREGLALSELAERHGRTTGGVHARLDRFVLQSGSAVDDPLDWLRSRLAADPGYAWREVGAERRLRERHERHRGHASTQPRGAAAASLTAEVLADWEHVTGHVLRPERREVFLAREVVHDLAAKAVAVRRTAARRLWHDSQVLLLDHWLLECVCPGAVRLTADWPLIAERDADTVLVLRELVAAAVGEMPAERDREVLSRRMGLDDQSAQTLEKVAETLGVSPERVRQLQTRAIRRLAKSDAPASRKLRQVLAELSCVQRIPPEAGPSAAERLLDLSDVLLPSVTPRQAIPLLARLAGADKVRADNLAAEASTIRILRHESARREATQERRIERASRRWEALASEITWFGKPEPAPHRTELGTLREQEKTDRGCFGVWHCPKLGRDVSYESETELRVIQLLSFAPQIAYYQEQPLAISYEFAGQQRTYYPDLLAATVDGRCVLIEVKPVYEMAMAINVAKYRAAEEFCRARGWGLVATDGYRTRRLLEHRTVDPRLETALAAALDAQGELTWPQVITAADSLPLDTLGLGSLILKRGWAWHSRPYRLRPAPPSNGPRTPSDPVMPALDRLPAE</sequence>
<dbReference type="InterPro" id="IPR007630">
    <property type="entry name" value="RNA_pol_sigma70_r4"/>
</dbReference>
<dbReference type="RefSeq" id="WP_191876529.1">
    <property type="nucleotide sequence ID" value="NZ_BMTD01000015.1"/>
</dbReference>
<dbReference type="InterPro" id="IPR000943">
    <property type="entry name" value="RNA_pol_sigma70"/>
</dbReference>
<dbReference type="EMBL" id="BMTD01000015">
    <property type="protein sequence ID" value="GGV12507.1"/>
    <property type="molecule type" value="Genomic_DNA"/>
</dbReference>
<feature type="domain" description="RNA polymerase sigma-70 region 4" evidence="2">
    <location>
        <begin position="216"/>
        <end position="262"/>
    </location>
</feature>
<accession>A0A918MED7</accession>
<dbReference type="InterPro" id="IPR036388">
    <property type="entry name" value="WH-like_DNA-bd_sf"/>
</dbReference>
<comment type="caution">
    <text evidence="4">The sequence shown here is derived from an EMBL/GenBank/DDBJ whole genome shotgun (WGS) entry which is preliminary data.</text>
</comment>
<dbReference type="GO" id="GO:0006352">
    <property type="term" value="P:DNA-templated transcription initiation"/>
    <property type="evidence" value="ECO:0007669"/>
    <property type="project" value="InterPro"/>
</dbReference>
<dbReference type="GO" id="GO:0003700">
    <property type="term" value="F:DNA-binding transcription factor activity"/>
    <property type="evidence" value="ECO:0007669"/>
    <property type="project" value="InterPro"/>
</dbReference>
<dbReference type="SUPFAM" id="SSF88659">
    <property type="entry name" value="Sigma3 and sigma4 domains of RNA polymerase sigma factors"/>
    <property type="match status" value="1"/>
</dbReference>
<keyword evidence="5" id="KW-1185">Reference proteome</keyword>
<dbReference type="PRINTS" id="PR00046">
    <property type="entry name" value="SIGMA70FCT"/>
</dbReference>
<dbReference type="Proteomes" id="UP000618795">
    <property type="component" value="Unassembled WGS sequence"/>
</dbReference>
<dbReference type="Pfam" id="PF04545">
    <property type="entry name" value="Sigma70_r4"/>
    <property type="match status" value="1"/>
</dbReference>
<dbReference type="InterPro" id="IPR014833">
    <property type="entry name" value="TnsA_N"/>
</dbReference>
<dbReference type="InterPro" id="IPR013324">
    <property type="entry name" value="RNA_pol_sigma_r3/r4-like"/>
</dbReference>
<evidence type="ECO:0000313" key="4">
    <source>
        <dbReference type="EMBL" id="GGV12507.1"/>
    </source>
</evidence>
<evidence type="ECO:0000313" key="5">
    <source>
        <dbReference type="Proteomes" id="UP000618795"/>
    </source>
</evidence>
<organism evidence="4 5">
    <name type="scientific">Streptomyces filipinensis</name>
    <dbReference type="NCBI Taxonomy" id="66887"/>
    <lineage>
        <taxon>Bacteria</taxon>
        <taxon>Bacillati</taxon>
        <taxon>Actinomycetota</taxon>
        <taxon>Actinomycetes</taxon>
        <taxon>Kitasatosporales</taxon>
        <taxon>Streptomycetaceae</taxon>
        <taxon>Streptomyces</taxon>
    </lineage>
</organism>
<evidence type="ECO:0000256" key="1">
    <source>
        <dbReference type="SAM" id="MobiDB-lite"/>
    </source>
</evidence>
<dbReference type="Pfam" id="PF08722">
    <property type="entry name" value="Tn7_TnsA-like_N"/>
    <property type="match status" value="1"/>
</dbReference>